<evidence type="ECO:0000313" key="2">
    <source>
        <dbReference type="EMBL" id="TCL63008.1"/>
    </source>
</evidence>
<dbReference type="Proteomes" id="UP000295008">
    <property type="component" value="Unassembled WGS sequence"/>
</dbReference>
<dbReference type="Pfam" id="PF09413">
    <property type="entry name" value="DUF2007"/>
    <property type="match status" value="1"/>
</dbReference>
<accession>A0A4R1RB93</accession>
<dbReference type="EMBL" id="SLUN01000022">
    <property type="protein sequence ID" value="TCL63008.1"/>
    <property type="molecule type" value="Genomic_DNA"/>
</dbReference>
<feature type="domain" description="DUF2007" evidence="1">
    <location>
        <begin position="2"/>
        <end position="62"/>
    </location>
</feature>
<organism evidence="2 3">
    <name type="scientific">Hydrogenispora ethanolica</name>
    <dbReference type="NCBI Taxonomy" id="1082276"/>
    <lineage>
        <taxon>Bacteria</taxon>
        <taxon>Bacillati</taxon>
        <taxon>Bacillota</taxon>
        <taxon>Hydrogenispora</taxon>
    </lineage>
</organism>
<evidence type="ECO:0000313" key="3">
    <source>
        <dbReference type="Proteomes" id="UP000295008"/>
    </source>
</evidence>
<dbReference type="AlphaFoldDB" id="A0A4R1RB93"/>
<evidence type="ECO:0000259" key="1">
    <source>
        <dbReference type="Pfam" id="PF09413"/>
    </source>
</evidence>
<gene>
    <name evidence="2" type="ORF">EDC14_102263</name>
</gene>
<comment type="caution">
    <text evidence="2">The sequence shown here is derived from an EMBL/GenBank/DDBJ whole genome shotgun (WGS) entry which is preliminary data.</text>
</comment>
<dbReference type="OrthoDB" id="1684603at2"/>
<sequence>MWVVVYVAPNRRVASYLKELLEVEGILVKIKEANLFSKEERNVEVMVSEVEIEEATEVINNALQQA</sequence>
<reference evidence="2 3" key="1">
    <citation type="submission" date="2019-03" db="EMBL/GenBank/DDBJ databases">
        <title>Genomic Encyclopedia of Type Strains, Phase IV (KMG-IV): sequencing the most valuable type-strain genomes for metagenomic binning, comparative biology and taxonomic classification.</title>
        <authorList>
            <person name="Goeker M."/>
        </authorList>
    </citation>
    <scope>NUCLEOTIDE SEQUENCE [LARGE SCALE GENOMIC DNA]</scope>
    <source>
        <strain evidence="2 3">LX-B</strain>
    </source>
</reference>
<protein>
    <submittedName>
        <fullName evidence="2">Putative signal transducing protein</fullName>
    </submittedName>
</protein>
<dbReference type="RefSeq" id="WP_132015474.1">
    <property type="nucleotide sequence ID" value="NZ_SLUN01000022.1"/>
</dbReference>
<name>A0A4R1RB93_HYDET</name>
<keyword evidence="3" id="KW-1185">Reference proteome</keyword>
<dbReference type="InterPro" id="IPR018551">
    <property type="entry name" value="DUF2007"/>
</dbReference>
<proteinExistence type="predicted"/>